<name>A0A9X4AVE0_9BACT</name>
<accession>A0A9X4AVE0</accession>
<dbReference type="SUPFAM" id="SSF54928">
    <property type="entry name" value="RNA-binding domain, RBD"/>
    <property type="match status" value="1"/>
</dbReference>
<feature type="domain" description="RRM" evidence="3">
    <location>
        <begin position="3"/>
        <end position="81"/>
    </location>
</feature>
<gene>
    <name evidence="4" type="ORF">KEG57_27160</name>
</gene>
<dbReference type="EMBL" id="JAGTJJ010000019">
    <property type="protein sequence ID" value="MDC3984217.1"/>
    <property type="molecule type" value="Genomic_DNA"/>
</dbReference>
<sequence length="135" mass="13163">MGNRLYVGNLSYSTTRETLEQAFSAAGEVREIAMPTDRETGQPRGFAFVTMGSASAATNAISQLNGVMLDGRTLKVNEAQERPPREGGGGGGGGRGFGGGGGGGFGGGGGGGGRGGYGGGGGGRGGRGGGGRDRY</sequence>
<keyword evidence="1" id="KW-0694">RNA-binding</keyword>
<dbReference type="SMART" id="SM00360">
    <property type="entry name" value="RRM"/>
    <property type="match status" value="1"/>
</dbReference>
<evidence type="ECO:0000313" key="4">
    <source>
        <dbReference type="EMBL" id="MDC3984217.1"/>
    </source>
</evidence>
<dbReference type="PANTHER" id="PTHR48027">
    <property type="entry name" value="HETEROGENEOUS NUCLEAR RIBONUCLEOPROTEIN 87F-RELATED"/>
    <property type="match status" value="1"/>
</dbReference>
<dbReference type="InterPro" id="IPR035979">
    <property type="entry name" value="RBD_domain_sf"/>
</dbReference>
<comment type="caution">
    <text evidence="4">The sequence shown here is derived from an EMBL/GenBank/DDBJ whole genome shotgun (WGS) entry which is preliminary data.</text>
</comment>
<evidence type="ECO:0000256" key="2">
    <source>
        <dbReference type="SAM" id="MobiDB-lite"/>
    </source>
</evidence>
<dbReference type="Proteomes" id="UP001151081">
    <property type="component" value="Unassembled WGS sequence"/>
</dbReference>
<dbReference type="RefSeq" id="WP_272419191.1">
    <property type="nucleotide sequence ID" value="NZ_JAGTJJ010000019.1"/>
</dbReference>
<dbReference type="PROSITE" id="PS50102">
    <property type="entry name" value="RRM"/>
    <property type="match status" value="1"/>
</dbReference>
<feature type="compositionally biased region" description="Gly residues" evidence="2">
    <location>
        <begin position="86"/>
        <end position="129"/>
    </location>
</feature>
<dbReference type="AlphaFoldDB" id="A0A9X4AVE0"/>
<dbReference type="InterPro" id="IPR052462">
    <property type="entry name" value="SLIRP/GR-RBP-like"/>
</dbReference>
<dbReference type="GO" id="GO:0003723">
    <property type="term" value="F:RNA binding"/>
    <property type="evidence" value="ECO:0007669"/>
    <property type="project" value="UniProtKB-KW"/>
</dbReference>
<evidence type="ECO:0000313" key="5">
    <source>
        <dbReference type="Proteomes" id="UP001151081"/>
    </source>
</evidence>
<dbReference type="Pfam" id="PF00076">
    <property type="entry name" value="RRM_1"/>
    <property type="match status" value="1"/>
</dbReference>
<protein>
    <submittedName>
        <fullName evidence="4">RNA-binding protein</fullName>
    </submittedName>
</protein>
<evidence type="ECO:0000256" key="1">
    <source>
        <dbReference type="ARBA" id="ARBA00022884"/>
    </source>
</evidence>
<dbReference type="InterPro" id="IPR012677">
    <property type="entry name" value="Nucleotide-bd_a/b_plait_sf"/>
</dbReference>
<feature type="region of interest" description="Disordered" evidence="2">
    <location>
        <begin position="77"/>
        <end position="135"/>
    </location>
</feature>
<reference evidence="4 5" key="1">
    <citation type="submission" date="2021-04" db="EMBL/GenBank/DDBJ databases">
        <title>Genome analysis of Polyangium sp.</title>
        <authorList>
            <person name="Li Y."/>
            <person name="Wang J."/>
        </authorList>
    </citation>
    <scope>NUCLEOTIDE SEQUENCE [LARGE SCALE GENOMIC DNA]</scope>
    <source>
        <strain evidence="4 5">SDU14</strain>
    </source>
</reference>
<keyword evidence="5" id="KW-1185">Reference proteome</keyword>
<dbReference type="InterPro" id="IPR000504">
    <property type="entry name" value="RRM_dom"/>
</dbReference>
<dbReference type="Gene3D" id="3.30.70.330">
    <property type="match status" value="1"/>
</dbReference>
<evidence type="ECO:0000259" key="3">
    <source>
        <dbReference type="PROSITE" id="PS50102"/>
    </source>
</evidence>
<proteinExistence type="predicted"/>
<organism evidence="4 5">
    <name type="scientific">Polyangium jinanense</name>
    <dbReference type="NCBI Taxonomy" id="2829994"/>
    <lineage>
        <taxon>Bacteria</taxon>
        <taxon>Pseudomonadati</taxon>
        <taxon>Myxococcota</taxon>
        <taxon>Polyangia</taxon>
        <taxon>Polyangiales</taxon>
        <taxon>Polyangiaceae</taxon>
        <taxon>Polyangium</taxon>
    </lineage>
</organism>